<evidence type="ECO:0000313" key="2">
    <source>
        <dbReference type="Proteomes" id="UP000663845"/>
    </source>
</evidence>
<sequence length="63" mass="6862">DNFQYPPLPAVSFLLRGTLIKHLFNDFNAALTDLTYSAETAAAGGDTSAFDGFDYPTKHSTFT</sequence>
<protein>
    <submittedName>
        <fullName evidence="1">Uncharacterized protein</fullName>
    </submittedName>
</protein>
<proteinExistence type="predicted"/>
<dbReference type="Proteomes" id="UP000663845">
    <property type="component" value="Unassembled WGS sequence"/>
</dbReference>
<organism evidence="1 2">
    <name type="scientific">Adineta steineri</name>
    <dbReference type="NCBI Taxonomy" id="433720"/>
    <lineage>
        <taxon>Eukaryota</taxon>
        <taxon>Metazoa</taxon>
        <taxon>Spiralia</taxon>
        <taxon>Gnathifera</taxon>
        <taxon>Rotifera</taxon>
        <taxon>Eurotatoria</taxon>
        <taxon>Bdelloidea</taxon>
        <taxon>Adinetida</taxon>
        <taxon>Adinetidae</taxon>
        <taxon>Adineta</taxon>
    </lineage>
</organism>
<comment type="caution">
    <text evidence="1">The sequence shown here is derived from an EMBL/GenBank/DDBJ whole genome shotgun (WGS) entry which is preliminary data.</text>
</comment>
<accession>A0A815YJC8</accession>
<reference evidence="1" key="1">
    <citation type="submission" date="2021-02" db="EMBL/GenBank/DDBJ databases">
        <authorList>
            <person name="Nowell W R."/>
        </authorList>
    </citation>
    <scope>NUCLEOTIDE SEQUENCE</scope>
</reference>
<evidence type="ECO:0000313" key="1">
    <source>
        <dbReference type="EMBL" id="CAF1571290.1"/>
    </source>
</evidence>
<dbReference type="EMBL" id="CAJNOG010009238">
    <property type="protein sequence ID" value="CAF1571290.1"/>
    <property type="molecule type" value="Genomic_DNA"/>
</dbReference>
<name>A0A815YJC8_9BILA</name>
<feature type="non-terminal residue" evidence="1">
    <location>
        <position position="63"/>
    </location>
</feature>
<gene>
    <name evidence="1" type="ORF">JYZ213_LOCUS47364</name>
</gene>
<dbReference type="AlphaFoldDB" id="A0A815YJC8"/>
<feature type="non-terminal residue" evidence="1">
    <location>
        <position position="1"/>
    </location>
</feature>